<evidence type="ECO:0000256" key="1">
    <source>
        <dbReference type="ARBA" id="ARBA00001946"/>
    </source>
</evidence>
<keyword evidence="4" id="KW-0456">Lyase</keyword>
<comment type="caution">
    <text evidence="6">The sequence shown here is derived from an EMBL/GenBank/DDBJ whole genome shotgun (WGS) entry which is preliminary data.</text>
</comment>
<dbReference type="GO" id="GO:0010333">
    <property type="term" value="F:terpene synthase activity"/>
    <property type="evidence" value="ECO:0007669"/>
    <property type="project" value="InterPro"/>
</dbReference>
<comment type="cofactor">
    <cofactor evidence="1 4">
        <name>Mg(2+)</name>
        <dbReference type="ChEBI" id="CHEBI:18420"/>
    </cofactor>
</comment>
<dbReference type="AlphaFoldDB" id="A0AA39ZR87"/>
<evidence type="ECO:0000256" key="3">
    <source>
        <dbReference type="ARBA" id="ARBA00022842"/>
    </source>
</evidence>
<sequence>MASTNALPRKMEQNGITSPSNNEAHAKLIAELQGQVMHVPNMVDLFPTWPSGGRNKYYKRLKVKLDETVASVYPDEASRRRAAKNDFAFFASIWYPEVEYESLFVAGIFSYWIFAFDDLMDANDEDLSMDFSASARYREQTLDYTRYWLGLEPLQPQTGTLAAKLSSWLPLPASRGEKGEKGSWSHALLGHLGLKSKREPAAPNLPCSTFKEFGRAVQRNHSRAFREGLAKELKDYFDHCAIEQRERLTGETSVDFDSYFAIRYYTSAVRIYCYITQIAYGMEIPQRILDSPEMQALWKEVDINIIIGNDVLSVKKELAAGCVHNAVPVLYHQGRPLDAVIPELMRRLEGCRDRFDEAAVIVQKYCSKESEKVREDLVRYIDGLRTIAMGTIEFCKIAERYGLTSYFNDDGTMDVVL</sequence>
<reference evidence="6" key="1">
    <citation type="submission" date="2023-06" db="EMBL/GenBank/DDBJ databases">
        <title>Genome-scale phylogeny and comparative genomics of the fungal order Sordariales.</title>
        <authorList>
            <consortium name="Lawrence Berkeley National Laboratory"/>
            <person name="Hensen N."/>
            <person name="Bonometti L."/>
            <person name="Westerberg I."/>
            <person name="Brannstrom I.O."/>
            <person name="Guillou S."/>
            <person name="Cros-Aarteil S."/>
            <person name="Calhoun S."/>
            <person name="Haridas S."/>
            <person name="Kuo A."/>
            <person name="Mondo S."/>
            <person name="Pangilinan J."/>
            <person name="Riley R."/>
            <person name="Labutti K."/>
            <person name="Andreopoulos B."/>
            <person name="Lipzen A."/>
            <person name="Chen C."/>
            <person name="Yanf M."/>
            <person name="Daum C."/>
            <person name="Ng V."/>
            <person name="Clum A."/>
            <person name="Steindorff A."/>
            <person name="Ohm R."/>
            <person name="Martin F."/>
            <person name="Silar P."/>
            <person name="Natvig D."/>
            <person name="Lalanne C."/>
            <person name="Gautier V."/>
            <person name="Ament-Velasquez S.L."/>
            <person name="Kruys A."/>
            <person name="Hutchinson M.I."/>
            <person name="Powell A.J."/>
            <person name="Barry K."/>
            <person name="Miller A.N."/>
            <person name="Grigoriev I.V."/>
            <person name="Debuchy R."/>
            <person name="Gladieux P."/>
            <person name="Thoren M.H."/>
            <person name="Johannesson H."/>
        </authorList>
    </citation>
    <scope>NUCLEOTIDE SEQUENCE</scope>
    <source>
        <strain evidence="6">SMH4607-1</strain>
    </source>
</reference>
<dbReference type="InterPro" id="IPR008949">
    <property type="entry name" value="Isoprenoid_synthase_dom_sf"/>
</dbReference>
<keyword evidence="3 4" id="KW-0460">Magnesium</keyword>
<evidence type="ECO:0000256" key="2">
    <source>
        <dbReference type="ARBA" id="ARBA00006333"/>
    </source>
</evidence>
<dbReference type="Gene3D" id="1.10.600.10">
    <property type="entry name" value="Farnesyl Diphosphate Synthase"/>
    <property type="match status" value="1"/>
</dbReference>
<dbReference type="EC" id="4.2.3.-" evidence="4"/>
<dbReference type="GO" id="GO:0008299">
    <property type="term" value="P:isoprenoid biosynthetic process"/>
    <property type="evidence" value="ECO:0007669"/>
    <property type="project" value="UniProtKB-ARBA"/>
</dbReference>
<gene>
    <name evidence="6" type="ORF">B0H67DRAFT_595203</name>
</gene>
<dbReference type="Pfam" id="PF19086">
    <property type="entry name" value="Terpene_syn_C_2"/>
    <property type="match status" value="1"/>
</dbReference>
<protein>
    <recommendedName>
        <fullName evidence="4">Terpene synthase</fullName>
        <ecNumber evidence="4">4.2.3.-</ecNumber>
    </recommendedName>
</protein>
<keyword evidence="4" id="KW-0479">Metal-binding</keyword>
<dbReference type="InterPro" id="IPR034686">
    <property type="entry name" value="Terpene_cyclase-like_2"/>
</dbReference>
<dbReference type="SFLD" id="SFLDG01020">
    <property type="entry name" value="Terpene_Cyclase_Like_2"/>
    <property type="match status" value="1"/>
</dbReference>
<dbReference type="SFLD" id="SFLDS00005">
    <property type="entry name" value="Isoprenoid_Synthase_Type_I"/>
    <property type="match status" value="1"/>
</dbReference>
<name>A0AA39ZR87_9PEZI</name>
<dbReference type="EMBL" id="JAUKUA010000009">
    <property type="protein sequence ID" value="KAK0702146.1"/>
    <property type="molecule type" value="Genomic_DNA"/>
</dbReference>
<evidence type="ECO:0000313" key="7">
    <source>
        <dbReference type="Proteomes" id="UP001172102"/>
    </source>
</evidence>
<accession>A0AA39ZR87</accession>
<comment type="similarity">
    <text evidence="2 4">Belongs to the terpene synthase family.</text>
</comment>
<evidence type="ECO:0000256" key="5">
    <source>
        <dbReference type="SAM" id="MobiDB-lite"/>
    </source>
</evidence>
<evidence type="ECO:0000256" key="4">
    <source>
        <dbReference type="RuleBase" id="RU366034"/>
    </source>
</evidence>
<dbReference type="PANTHER" id="PTHR35201">
    <property type="entry name" value="TERPENE SYNTHASE"/>
    <property type="match status" value="1"/>
</dbReference>
<dbReference type="GO" id="GO:0046872">
    <property type="term" value="F:metal ion binding"/>
    <property type="evidence" value="ECO:0007669"/>
    <property type="project" value="UniProtKB-KW"/>
</dbReference>
<organism evidence="6 7">
    <name type="scientific">Lasiosphaeris hirsuta</name>
    <dbReference type="NCBI Taxonomy" id="260670"/>
    <lineage>
        <taxon>Eukaryota</taxon>
        <taxon>Fungi</taxon>
        <taxon>Dikarya</taxon>
        <taxon>Ascomycota</taxon>
        <taxon>Pezizomycotina</taxon>
        <taxon>Sordariomycetes</taxon>
        <taxon>Sordariomycetidae</taxon>
        <taxon>Sordariales</taxon>
        <taxon>Lasiosphaeriaceae</taxon>
        <taxon>Lasiosphaeris</taxon>
    </lineage>
</organism>
<dbReference type="SUPFAM" id="SSF48576">
    <property type="entry name" value="Terpenoid synthases"/>
    <property type="match status" value="1"/>
</dbReference>
<evidence type="ECO:0000313" key="6">
    <source>
        <dbReference type="EMBL" id="KAK0702146.1"/>
    </source>
</evidence>
<dbReference type="Proteomes" id="UP001172102">
    <property type="component" value="Unassembled WGS sequence"/>
</dbReference>
<proteinExistence type="inferred from homology"/>
<dbReference type="PANTHER" id="PTHR35201:SF4">
    <property type="entry name" value="BETA-PINACENE SYNTHASE-RELATED"/>
    <property type="match status" value="1"/>
</dbReference>
<feature type="region of interest" description="Disordered" evidence="5">
    <location>
        <begin position="1"/>
        <end position="20"/>
    </location>
</feature>
<keyword evidence="7" id="KW-1185">Reference proteome</keyword>